<feature type="compositionally biased region" description="Pro residues" evidence="1">
    <location>
        <begin position="225"/>
        <end position="234"/>
    </location>
</feature>
<name>A0A2H1GNW7_ZYMTR</name>
<organism evidence="2 3">
    <name type="scientific">Zymoseptoria tritici ST99CH_1E4</name>
    <dbReference type="NCBI Taxonomy" id="1276532"/>
    <lineage>
        <taxon>Eukaryota</taxon>
        <taxon>Fungi</taxon>
        <taxon>Dikarya</taxon>
        <taxon>Ascomycota</taxon>
        <taxon>Pezizomycotina</taxon>
        <taxon>Dothideomycetes</taxon>
        <taxon>Dothideomycetidae</taxon>
        <taxon>Mycosphaerellales</taxon>
        <taxon>Mycosphaerellaceae</taxon>
        <taxon>Zymoseptoria</taxon>
    </lineage>
</organism>
<proteinExistence type="predicted"/>
<reference evidence="3" key="1">
    <citation type="submission" date="2017-05" db="EMBL/GenBank/DDBJ databases">
        <authorList>
            <person name="Song R."/>
            <person name="Chenine A.L."/>
            <person name="Ruprecht R.M."/>
        </authorList>
    </citation>
    <scope>NUCLEOTIDE SEQUENCE [LARGE SCALE GENOMIC DNA]</scope>
</reference>
<feature type="region of interest" description="Disordered" evidence="1">
    <location>
        <begin position="1"/>
        <end position="23"/>
    </location>
</feature>
<dbReference type="EMBL" id="LT854259">
    <property type="protein sequence ID" value="SMR55284.1"/>
    <property type="molecule type" value="Genomic_DNA"/>
</dbReference>
<protein>
    <submittedName>
        <fullName evidence="2">Uncharacterized protein</fullName>
    </submittedName>
</protein>
<gene>
    <name evidence="2" type="ORF">ZT1E4_G7631</name>
</gene>
<evidence type="ECO:0000313" key="2">
    <source>
        <dbReference type="EMBL" id="SMR55284.1"/>
    </source>
</evidence>
<evidence type="ECO:0000256" key="1">
    <source>
        <dbReference type="SAM" id="MobiDB-lite"/>
    </source>
</evidence>
<sequence length="398" mass="44938">MLPPSEDATPAEGRTPTPETQAQLDVEVVIQGEEDDTGPVGPEHAEITYPAVRLVVDALEDEVEPKHEREEPCQLHAELHREHEGWCESWNEGEADQISRDDREATKDAGQLACGRAPCSDHLIYWLSLRGQDFIHVYMATRLPQSPPDSPRDQNDRPVLPVVAPLEDPQQTPTPDPSDDDEAWPETPKFRSPSPGPPWPVLGGNALSPLQPTPPSHPDDGGPFTPRPQGPSPVPGEASYEGADEDSEDDAILVDHSTLFRSAPHIPRPVSLAPRPTRQRVYIDAGLITELYNRVTTYINPEGRPPDSDPIRRTWLRFETRFQRWIEQWAGRRLDAQFMREVLERLARWYPDRLIEGRPLSFQVRERFETNRAALIAGLIHVAGLLWFRRQVAEQVCD</sequence>
<dbReference type="Proteomes" id="UP000245764">
    <property type="component" value="Chromosome 7"/>
</dbReference>
<accession>A0A2H1GNW7</accession>
<feature type="region of interest" description="Disordered" evidence="1">
    <location>
        <begin position="144"/>
        <end position="246"/>
    </location>
</feature>
<evidence type="ECO:0000313" key="3">
    <source>
        <dbReference type="Proteomes" id="UP000245764"/>
    </source>
</evidence>
<dbReference type="AlphaFoldDB" id="A0A2H1GNW7"/>